<reference evidence="2" key="1">
    <citation type="submission" date="2020-03" db="EMBL/GenBank/DDBJ databases">
        <title>Draft Genome Sequence of Cylindrodendrum hubeiense.</title>
        <authorList>
            <person name="Buettner E."/>
            <person name="Kellner H."/>
        </authorList>
    </citation>
    <scope>NUCLEOTIDE SEQUENCE</scope>
    <source>
        <strain evidence="2">IHI 201604</strain>
    </source>
</reference>
<name>A0A9P5H1G4_9HYPO</name>
<feature type="compositionally biased region" description="Low complexity" evidence="1">
    <location>
        <begin position="39"/>
        <end position="48"/>
    </location>
</feature>
<sequence length="120" mass="12754">MCNAPRDGGLNCFDPAGGKADVTSWIRHDTAQHDTSQQNSGNRSSGGRARNRFDEGGGAPSVNLHPSSPKTSRWGPPQHCQQPAAAGYTTDYIPPPHVCDSALGIAQYAATRLDKEVILL</sequence>
<evidence type="ECO:0000256" key="1">
    <source>
        <dbReference type="SAM" id="MobiDB-lite"/>
    </source>
</evidence>
<protein>
    <submittedName>
        <fullName evidence="2">Uncharacterized protein</fullName>
    </submittedName>
</protein>
<comment type="caution">
    <text evidence="2">The sequence shown here is derived from an EMBL/GenBank/DDBJ whole genome shotgun (WGS) entry which is preliminary data.</text>
</comment>
<dbReference type="EMBL" id="JAANBB010000271">
    <property type="protein sequence ID" value="KAF7545064.1"/>
    <property type="molecule type" value="Genomic_DNA"/>
</dbReference>
<dbReference type="AlphaFoldDB" id="A0A9P5H1G4"/>
<evidence type="ECO:0000313" key="3">
    <source>
        <dbReference type="Proteomes" id="UP000722485"/>
    </source>
</evidence>
<evidence type="ECO:0000313" key="2">
    <source>
        <dbReference type="EMBL" id="KAF7545064.1"/>
    </source>
</evidence>
<organism evidence="2 3">
    <name type="scientific">Cylindrodendrum hubeiense</name>
    <dbReference type="NCBI Taxonomy" id="595255"/>
    <lineage>
        <taxon>Eukaryota</taxon>
        <taxon>Fungi</taxon>
        <taxon>Dikarya</taxon>
        <taxon>Ascomycota</taxon>
        <taxon>Pezizomycotina</taxon>
        <taxon>Sordariomycetes</taxon>
        <taxon>Hypocreomycetidae</taxon>
        <taxon>Hypocreales</taxon>
        <taxon>Nectriaceae</taxon>
        <taxon>Cylindrodendrum</taxon>
    </lineage>
</organism>
<gene>
    <name evidence="2" type="ORF">G7Z17_g9459</name>
</gene>
<feature type="region of interest" description="Disordered" evidence="1">
    <location>
        <begin position="23"/>
        <end position="88"/>
    </location>
</feature>
<accession>A0A9P5H1G4</accession>
<dbReference type="Proteomes" id="UP000722485">
    <property type="component" value="Unassembled WGS sequence"/>
</dbReference>
<keyword evidence="3" id="KW-1185">Reference proteome</keyword>
<proteinExistence type="predicted"/>